<evidence type="ECO:0000256" key="2">
    <source>
        <dbReference type="ARBA" id="ARBA00023125"/>
    </source>
</evidence>
<dbReference type="InterPro" id="IPR037923">
    <property type="entry name" value="HTH-like"/>
</dbReference>
<feature type="domain" description="HTH araC/xylS-type" evidence="4">
    <location>
        <begin position="185"/>
        <end position="283"/>
    </location>
</feature>
<evidence type="ECO:0000256" key="3">
    <source>
        <dbReference type="ARBA" id="ARBA00023163"/>
    </source>
</evidence>
<keyword evidence="2 5" id="KW-0238">DNA-binding</keyword>
<dbReference type="PRINTS" id="PR00032">
    <property type="entry name" value="HTHARAC"/>
</dbReference>
<dbReference type="GO" id="GO:0003700">
    <property type="term" value="F:DNA-binding transcription factor activity"/>
    <property type="evidence" value="ECO:0007669"/>
    <property type="project" value="InterPro"/>
</dbReference>
<organism evidence="5 6">
    <name type="scientific">Cohnella lupini</name>
    <dbReference type="NCBI Taxonomy" id="1294267"/>
    <lineage>
        <taxon>Bacteria</taxon>
        <taxon>Bacillati</taxon>
        <taxon>Bacillota</taxon>
        <taxon>Bacilli</taxon>
        <taxon>Bacillales</taxon>
        <taxon>Paenibacillaceae</taxon>
        <taxon>Cohnella</taxon>
    </lineage>
</organism>
<comment type="caution">
    <text evidence="5">The sequence shown here is derived from an EMBL/GenBank/DDBJ whole genome shotgun (WGS) entry which is preliminary data.</text>
</comment>
<dbReference type="AlphaFoldDB" id="A0A3D9IUM7"/>
<dbReference type="RefSeq" id="WP_147304136.1">
    <property type="nucleotide sequence ID" value="NZ_QRDY01000002.1"/>
</dbReference>
<keyword evidence="3" id="KW-0804">Transcription</keyword>
<dbReference type="SUPFAM" id="SSF46689">
    <property type="entry name" value="Homeodomain-like"/>
    <property type="match status" value="2"/>
</dbReference>
<dbReference type="OrthoDB" id="2533861at2"/>
<dbReference type="InterPro" id="IPR009057">
    <property type="entry name" value="Homeodomain-like_sf"/>
</dbReference>
<dbReference type="EMBL" id="QRDY01000002">
    <property type="protein sequence ID" value="RED64826.1"/>
    <property type="molecule type" value="Genomic_DNA"/>
</dbReference>
<evidence type="ECO:0000256" key="1">
    <source>
        <dbReference type="ARBA" id="ARBA00023015"/>
    </source>
</evidence>
<dbReference type="Proteomes" id="UP000256869">
    <property type="component" value="Unassembled WGS sequence"/>
</dbReference>
<accession>A0A3D9IUM7</accession>
<protein>
    <submittedName>
        <fullName evidence="5">AraC-like DNA-binding protein</fullName>
    </submittedName>
</protein>
<dbReference type="PANTHER" id="PTHR43280">
    <property type="entry name" value="ARAC-FAMILY TRANSCRIPTIONAL REGULATOR"/>
    <property type="match status" value="1"/>
</dbReference>
<dbReference type="Pfam" id="PF02311">
    <property type="entry name" value="AraC_binding"/>
    <property type="match status" value="1"/>
</dbReference>
<dbReference type="GO" id="GO:0043565">
    <property type="term" value="F:sequence-specific DNA binding"/>
    <property type="evidence" value="ECO:0007669"/>
    <property type="project" value="InterPro"/>
</dbReference>
<dbReference type="PROSITE" id="PS01124">
    <property type="entry name" value="HTH_ARAC_FAMILY_2"/>
    <property type="match status" value="1"/>
</dbReference>
<evidence type="ECO:0000313" key="6">
    <source>
        <dbReference type="Proteomes" id="UP000256869"/>
    </source>
</evidence>
<evidence type="ECO:0000313" key="5">
    <source>
        <dbReference type="EMBL" id="RED64826.1"/>
    </source>
</evidence>
<proteinExistence type="predicted"/>
<dbReference type="PANTHER" id="PTHR43280:SF2">
    <property type="entry name" value="HTH-TYPE TRANSCRIPTIONAL REGULATOR EXSA"/>
    <property type="match status" value="1"/>
</dbReference>
<name>A0A3D9IUM7_9BACL</name>
<dbReference type="Pfam" id="PF12833">
    <property type="entry name" value="HTH_18"/>
    <property type="match status" value="1"/>
</dbReference>
<reference evidence="5 6" key="1">
    <citation type="submission" date="2018-07" db="EMBL/GenBank/DDBJ databases">
        <title>Genomic Encyclopedia of Type Strains, Phase III (KMG-III): the genomes of soil and plant-associated and newly described type strains.</title>
        <authorList>
            <person name="Whitman W."/>
        </authorList>
    </citation>
    <scope>NUCLEOTIDE SEQUENCE [LARGE SCALE GENOMIC DNA]</scope>
    <source>
        <strain evidence="5 6">CECT 8236</strain>
    </source>
</reference>
<dbReference type="Gene3D" id="2.60.120.10">
    <property type="entry name" value="Jelly Rolls"/>
    <property type="match status" value="1"/>
</dbReference>
<evidence type="ECO:0000259" key="4">
    <source>
        <dbReference type="PROSITE" id="PS01124"/>
    </source>
</evidence>
<keyword evidence="6" id="KW-1185">Reference proteome</keyword>
<dbReference type="InterPro" id="IPR003313">
    <property type="entry name" value="AraC-bd"/>
</dbReference>
<sequence length="285" mass="32610">MQGISAINPLVRVAHYYLLPADKNPTEATRIGYCYAFHLVDGGKGTVKCADRTYPVKKGDLIFIKPGVPHSLYSRPDDPLSTYNLYCELWNELPVNSTHHLVWQQSDFDEELLTSVIPCPELDELSVLHRLQHQDAIRVLFAHAVTLGRESDSYNRIIASSLVKAFLLELAQIAENDHHTDYRIAPIIERIDREAARGQSYQDWLTESHLGKTHFHNLFKQATGMSPKAYWTQSVMKQAKASLWESNRSVTDIAMDLGYSSIHHFTKQFTLYHGVSPTEFRRRKD</sequence>
<dbReference type="InterPro" id="IPR020449">
    <property type="entry name" value="Tscrpt_reg_AraC-type_HTH"/>
</dbReference>
<keyword evidence="1" id="KW-0805">Transcription regulation</keyword>
<dbReference type="Gene3D" id="1.10.10.60">
    <property type="entry name" value="Homeodomain-like"/>
    <property type="match status" value="2"/>
</dbReference>
<dbReference type="InterPro" id="IPR014710">
    <property type="entry name" value="RmlC-like_jellyroll"/>
</dbReference>
<dbReference type="SUPFAM" id="SSF51215">
    <property type="entry name" value="Regulatory protein AraC"/>
    <property type="match status" value="1"/>
</dbReference>
<gene>
    <name evidence="5" type="ORF">DFP95_102247</name>
</gene>
<dbReference type="SMART" id="SM00342">
    <property type="entry name" value="HTH_ARAC"/>
    <property type="match status" value="1"/>
</dbReference>
<dbReference type="InterPro" id="IPR018060">
    <property type="entry name" value="HTH_AraC"/>
</dbReference>